<name>A0A438BCI1_9NOCA</name>
<evidence type="ECO:0000313" key="2">
    <source>
        <dbReference type="Proteomes" id="UP000286208"/>
    </source>
</evidence>
<gene>
    <name evidence="1" type="ORF">EGT67_14350</name>
</gene>
<evidence type="ECO:0000313" key="1">
    <source>
        <dbReference type="EMBL" id="RVW08710.1"/>
    </source>
</evidence>
<dbReference type="OrthoDB" id="8779526at2"/>
<dbReference type="RefSeq" id="WP_127916762.1">
    <property type="nucleotide sequence ID" value="NZ_RKLP01000007.1"/>
</dbReference>
<protein>
    <recommendedName>
        <fullName evidence="3">TfoX N-terminal domain-containing protein</fullName>
    </recommendedName>
</protein>
<organism evidence="1 2">
    <name type="scientific">Prescottella agglutinans</name>
    <dbReference type="NCBI Taxonomy" id="1644129"/>
    <lineage>
        <taxon>Bacteria</taxon>
        <taxon>Bacillati</taxon>
        <taxon>Actinomycetota</taxon>
        <taxon>Actinomycetes</taxon>
        <taxon>Mycobacteriales</taxon>
        <taxon>Nocardiaceae</taxon>
        <taxon>Prescottella</taxon>
    </lineage>
</organism>
<evidence type="ECO:0008006" key="3">
    <source>
        <dbReference type="Google" id="ProtNLM"/>
    </source>
</evidence>
<dbReference type="Proteomes" id="UP000286208">
    <property type="component" value="Unassembled WGS sequence"/>
</dbReference>
<dbReference type="AlphaFoldDB" id="A0A438BCI1"/>
<accession>A0A438BCI1</accession>
<comment type="caution">
    <text evidence="1">The sequence shown here is derived from an EMBL/GenBank/DDBJ whole genome shotgun (WGS) entry which is preliminary data.</text>
</comment>
<sequence>MGEASGSSDPTRALLDDLAAEFLREPDVEFGTMFRSPGLRVAGKIFAFLGRDHGLIVKLPRPRADEVVEAGVARKVTMGTRTMREWVVFPVDDDDLDGTLTTWRRAAREAHDFVAGL</sequence>
<dbReference type="EMBL" id="RKLP01000007">
    <property type="protein sequence ID" value="RVW08710.1"/>
    <property type="molecule type" value="Genomic_DNA"/>
</dbReference>
<keyword evidence="2" id="KW-1185">Reference proteome</keyword>
<proteinExistence type="predicted"/>
<reference evidence="1 2" key="1">
    <citation type="submission" date="2018-11" db="EMBL/GenBank/DDBJ databases">
        <title>Rhodococcus spongicola sp. nov. and Rhodococcus xishaensis sp. nov. from marine sponges.</title>
        <authorList>
            <person name="Li L."/>
            <person name="Lin H.W."/>
        </authorList>
    </citation>
    <scope>NUCLEOTIDE SEQUENCE [LARGE SCALE GENOMIC DNA]</scope>
    <source>
        <strain evidence="1 2">CCTCC AB2014297</strain>
    </source>
</reference>